<feature type="compositionally biased region" description="Polar residues" evidence="2">
    <location>
        <begin position="812"/>
        <end position="853"/>
    </location>
</feature>
<sequence>MGVTAATSFILPSAEIPSLPLDISGPLNASSSISRIASDHINEQDGTMGWLPSTCNLQETLETQANVPAISAQSIATSGNVSENEALCMQKYVPTASPETKPESLVAEPPILGSSGAKVDVESFDADVFFDEESTHARSSNNLRFSTSFPANRSSRAVQAINDLTSGFIGSIAPTATSALDTGTLNDYSGSCGFNDLFDILQSDRHSTNDQPQVKSNEDTYFTLPSAESACTTNPSHANHADMKQAPGTSMADTGASSMDNNKRGDQDNDEGDVPLGLMLKKHGYSLDHASEKESQACSDGKDTSTKAASALVSNTDSNTAPVILTDSMVILDTSIADFAGALIDSSGLDKWDLSLGGSQLNKGHSKPTSAPSAATSGTDIATTATVTATLTVTAAPSTMPTYTSTNAESVENSVIMQADQQQQDQQQQQQQESTAKLPVAPLNSPDHHRLGRRNPDLDHSTVAMSGLGFGHQGNKNGAQPEDPGKSVGLQSELLTKYSGSLYASRAFFATVVRGNRHLGALNGHASTAQENQSKSSLLNANTVPVVQYESVKPVNTGVSKVIRGQLNKDIIEKDNDYKPELAVRRVRRIKSESKVVPLKAIRLKLNGSIASNSESICRSGIGSADGLRHAHGINGSDLDTTPLSKFVSQSQKLTASKVDINSTNPSSDRAISSKSDPFGEFSKIQERLKRAEEQKRLEQRARILDKEGVDNVRIADIIENRQDIPLAVQIEERRRMQLAKQQALLSQQLEQQRIHMETQRANAELQRQYEQFKRQSLHPSLYDSSDGYTGQWMQHQDAYAGLSPPISQFQQHLQGNRPATSQGHYNPYTTASYDQAESTGPNTMHYNHQQRPGSLAASRPSSLYTNNLQIMQGYHKSEAIGQAPARAQTMTGRRQAGAAFVKHNRSNSVAARSVHSNGSSDSWQSHVDHKSAAASIHAKTDPAYNGSIYIPSPEIATMTAKRSLSYGNADHFRGASSRPGFAGRGGRMSDSSSAIPPVPPLPQSACGGFNHYHYHHQPPHPYHSMQGPPAYAHHSGYNAWGSPPDMHGGGGMGRQHSFSSMQKSGHSAATYPRYIHGEQASADMHKFSRKRIEMSANVPSLLQRLDQARETGLLPGRHVEKLPYSQGAYQNNNANQIIREGVNPQYFGDGDTLLIDRVYESEKTRSALMKKISRTYTGIGGETGPPAMFTH</sequence>
<name>A0A9W7XIK9_9FUNG</name>
<dbReference type="EMBL" id="JANBOH010000248">
    <property type="protein sequence ID" value="KAJ1643511.1"/>
    <property type="molecule type" value="Genomic_DNA"/>
</dbReference>
<feature type="region of interest" description="Disordered" evidence="2">
    <location>
        <begin position="812"/>
        <end position="861"/>
    </location>
</feature>
<evidence type="ECO:0000256" key="2">
    <source>
        <dbReference type="SAM" id="MobiDB-lite"/>
    </source>
</evidence>
<feature type="compositionally biased region" description="Polar residues" evidence="2">
    <location>
        <begin position="247"/>
        <end position="260"/>
    </location>
</feature>
<feature type="region of interest" description="Disordered" evidence="2">
    <location>
        <begin position="227"/>
        <end position="276"/>
    </location>
</feature>
<feature type="region of interest" description="Disordered" evidence="2">
    <location>
        <begin position="418"/>
        <end position="488"/>
    </location>
</feature>
<comment type="caution">
    <text evidence="3">The sequence shown here is derived from an EMBL/GenBank/DDBJ whole genome shotgun (WGS) entry which is preliminary data.</text>
</comment>
<organism evidence="3 4">
    <name type="scientific">Coemansia asiatica</name>
    <dbReference type="NCBI Taxonomy" id="1052880"/>
    <lineage>
        <taxon>Eukaryota</taxon>
        <taxon>Fungi</taxon>
        <taxon>Fungi incertae sedis</taxon>
        <taxon>Zoopagomycota</taxon>
        <taxon>Kickxellomycotina</taxon>
        <taxon>Kickxellomycetes</taxon>
        <taxon>Kickxellales</taxon>
        <taxon>Kickxellaceae</taxon>
        <taxon>Coemansia</taxon>
    </lineage>
</organism>
<reference evidence="3" key="1">
    <citation type="submission" date="2022-07" db="EMBL/GenBank/DDBJ databases">
        <title>Phylogenomic reconstructions and comparative analyses of Kickxellomycotina fungi.</title>
        <authorList>
            <person name="Reynolds N.K."/>
            <person name="Stajich J.E."/>
            <person name="Barry K."/>
            <person name="Grigoriev I.V."/>
            <person name="Crous P."/>
            <person name="Smith M.E."/>
        </authorList>
    </citation>
    <scope>NUCLEOTIDE SEQUENCE</scope>
    <source>
        <strain evidence="3">NBRC 105413</strain>
    </source>
</reference>
<evidence type="ECO:0000313" key="3">
    <source>
        <dbReference type="EMBL" id="KAJ1643511.1"/>
    </source>
</evidence>
<evidence type="ECO:0000313" key="4">
    <source>
        <dbReference type="Proteomes" id="UP001145021"/>
    </source>
</evidence>
<protein>
    <submittedName>
        <fullName evidence="3">Uncharacterized protein</fullName>
    </submittedName>
</protein>
<dbReference type="AlphaFoldDB" id="A0A9W7XIK9"/>
<feature type="compositionally biased region" description="Basic and acidic residues" evidence="2">
    <location>
        <begin position="446"/>
        <end position="460"/>
    </location>
</feature>
<proteinExistence type="predicted"/>
<feature type="compositionally biased region" description="Low complexity" evidence="2">
    <location>
        <begin position="418"/>
        <end position="432"/>
    </location>
</feature>
<evidence type="ECO:0000256" key="1">
    <source>
        <dbReference type="SAM" id="Coils"/>
    </source>
</evidence>
<gene>
    <name evidence="3" type="ORF">LPJ64_004721</name>
</gene>
<dbReference type="Proteomes" id="UP001145021">
    <property type="component" value="Unassembled WGS sequence"/>
</dbReference>
<feature type="coiled-coil region" evidence="1">
    <location>
        <begin position="747"/>
        <end position="776"/>
    </location>
</feature>
<accession>A0A9W7XIK9</accession>
<keyword evidence="4" id="KW-1185">Reference proteome</keyword>
<feature type="region of interest" description="Disordered" evidence="2">
    <location>
        <begin position="976"/>
        <end position="996"/>
    </location>
</feature>
<keyword evidence="1" id="KW-0175">Coiled coil</keyword>